<comment type="caution">
    <text evidence="2">The sequence shown here is derived from an EMBL/GenBank/DDBJ whole genome shotgun (WGS) entry which is preliminary data.</text>
</comment>
<keyword evidence="1" id="KW-0732">Signal</keyword>
<evidence type="ECO:0000256" key="1">
    <source>
        <dbReference type="SAM" id="SignalP"/>
    </source>
</evidence>
<protein>
    <submittedName>
        <fullName evidence="2">Uncharacterized protein</fullName>
    </submittedName>
</protein>
<organism evidence="2 3">
    <name type="scientific">Calycina marina</name>
    <dbReference type="NCBI Taxonomy" id="1763456"/>
    <lineage>
        <taxon>Eukaryota</taxon>
        <taxon>Fungi</taxon>
        <taxon>Dikarya</taxon>
        <taxon>Ascomycota</taxon>
        <taxon>Pezizomycotina</taxon>
        <taxon>Leotiomycetes</taxon>
        <taxon>Helotiales</taxon>
        <taxon>Pezizellaceae</taxon>
        <taxon>Calycina</taxon>
    </lineage>
</organism>
<dbReference type="EMBL" id="MU253775">
    <property type="protein sequence ID" value="KAG9247339.1"/>
    <property type="molecule type" value="Genomic_DNA"/>
</dbReference>
<sequence>MQFFKSIFTISALLALSVSALSVERSASFAHASSECEKEDAADCQEFCELSQLTATCAAKGNKITCYCKGGKSGESNCEERCLFCMPDKALFEEAKSIVKAAGRVEL</sequence>
<evidence type="ECO:0000313" key="2">
    <source>
        <dbReference type="EMBL" id="KAG9247339.1"/>
    </source>
</evidence>
<dbReference type="AlphaFoldDB" id="A0A9P7Z890"/>
<accession>A0A9P7Z890</accession>
<name>A0A9P7Z890_9HELO</name>
<dbReference type="Proteomes" id="UP000887226">
    <property type="component" value="Unassembled WGS sequence"/>
</dbReference>
<feature type="signal peptide" evidence="1">
    <location>
        <begin position="1"/>
        <end position="20"/>
    </location>
</feature>
<proteinExistence type="predicted"/>
<feature type="chain" id="PRO_5040512210" evidence="1">
    <location>
        <begin position="21"/>
        <end position="107"/>
    </location>
</feature>
<reference evidence="2" key="1">
    <citation type="journal article" date="2021" name="IMA Fungus">
        <title>Genomic characterization of three marine fungi, including Emericellopsis atlantica sp. nov. with signatures of a generalist lifestyle and marine biomass degradation.</title>
        <authorList>
            <person name="Hagestad O.C."/>
            <person name="Hou L."/>
            <person name="Andersen J.H."/>
            <person name="Hansen E.H."/>
            <person name="Altermark B."/>
            <person name="Li C."/>
            <person name="Kuhnert E."/>
            <person name="Cox R.J."/>
            <person name="Crous P.W."/>
            <person name="Spatafora J.W."/>
            <person name="Lail K."/>
            <person name="Amirebrahimi M."/>
            <person name="Lipzen A."/>
            <person name="Pangilinan J."/>
            <person name="Andreopoulos W."/>
            <person name="Hayes R.D."/>
            <person name="Ng V."/>
            <person name="Grigoriev I.V."/>
            <person name="Jackson S.A."/>
            <person name="Sutton T.D.S."/>
            <person name="Dobson A.D.W."/>
            <person name="Rama T."/>
        </authorList>
    </citation>
    <scope>NUCLEOTIDE SEQUENCE</scope>
    <source>
        <strain evidence="2">TRa3180A</strain>
    </source>
</reference>
<dbReference type="OrthoDB" id="3542240at2759"/>
<keyword evidence="3" id="KW-1185">Reference proteome</keyword>
<evidence type="ECO:0000313" key="3">
    <source>
        <dbReference type="Proteomes" id="UP000887226"/>
    </source>
</evidence>
<gene>
    <name evidence="2" type="ORF">BJ878DRAFT_573283</name>
</gene>